<dbReference type="InterPro" id="IPR042407">
    <property type="entry name" value="NCBP2-AS2"/>
</dbReference>
<gene>
    <name evidence="2" type="primary">LOC108557539</name>
</gene>
<proteinExistence type="predicted"/>
<dbReference type="Proteomes" id="UP000695000">
    <property type="component" value="Unplaced"/>
</dbReference>
<name>A0ABM1M4S3_NICVS</name>
<accession>A0ABM1M4S3</accession>
<sequence>MVLRLILRYLANNEQLVQKLSESYPIQRAARAVANVITKGKSVAEEQDLKKKLNPLQLFARLRRFTDNIKKEIEEAKEELNRKKK</sequence>
<protein>
    <submittedName>
        <fullName evidence="2">Uncharacterized protein NCBP2-AS2 homolog</fullName>
    </submittedName>
</protein>
<keyword evidence="1" id="KW-1185">Reference proteome</keyword>
<dbReference type="GeneID" id="108557539"/>
<dbReference type="PANTHER" id="PTHR41161">
    <property type="entry name" value="PROTEIN NCBP2AS2"/>
    <property type="match status" value="1"/>
</dbReference>
<dbReference type="PANTHER" id="PTHR41161:SF1">
    <property type="entry name" value="PROTEIN NCBP2AS2"/>
    <property type="match status" value="1"/>
</dbReference>
<reference evidence="2" key="1">
    <citation type="submission" date="2025-08" db="UniProtKB">
        <authorList>
            <consortium name="RefSeq"/>
        </authorList>
    </citation>
    <scope>IDENTIFICATION</scope>
    <source>
        <tissue evidence="2">Whole Larva</tissue>
    </source>
</reference>
<evidence type="ECO:0000313" key="2">
    <source>
        <dbReference type="RefSeq" id="XP_017769573.1"/>
    </source>
</evidence>
<evidence type="ECO:0000313" key="1">
    <source>
        <dbReference type="Proteomes" id="UP000695000"/>
    </source>
</evidence>
<organism evidence="1 2">
    <name type="scientific">Nicrophorus vespilloides</name>
    <name type="common">Boreal carrion beetle</name>
    <dbReference type="NCBI Taxonomy" id="110193"/>
    <lineage>
        <taxon>Eukaryota</taxon>
        <taxon>Metazoa</taxon>
        <taxon>Ecdysozoa</taxon>
        <taxon>Arthropoda</taxon>
        <taxon>Hexapoda</taxon>
        <taxon>Insecta</taxon>
        <taxon>Pterygota</taxon>
        <taxon>Neoptera</taxon>
        <taxon>Endopterygota</taxon>
        <taxon>Coleoptera</taxon>
        <taxon>Polyphaga</taxon>
        <taxon>Staphyliniformia</taxon>
        <taxon>Silphidae</taxon>
        <taxon>Nicrophorinae</taxon>
        <taxon>Nicrophorus</taxon>
    </lineage>
</organism>
<dbReference type="RefSeq" id="XP_017769573.1">
    <property type="nucleotide sequence ID" value="XM_017914084.1"/>
</dbReference>